<organism evidence="2 3">
    <name type="scientific">Cercophora scortea</name>
    <dbReference type="NCBI Taxonomy" id="314031"/>
    <lineage>
        <taxon>Eukaryota</taxon>
        <taxon>Fungi</taxon>
        <taxon>Dikarya</taxon>
        <taxon>Ascomycota</taxon>
        <taxon>Pezizomycotina</taxon>
        <taxon>Sordariomycetes</taxon>
        <taxon>Sordariomycetidae</taxon>
        <taxon>Sordariales</taxon>
        <taxon>Lasiosphaeriaceae</taxon>
        <taxon>Cercophora</taxon>
    </lineage>
</organism>
<keyword evidence="3" id="KW-1185">Reference proteome</keyword>
<dbReference type="AlphaFoldDB" id="A0AAE0IYN5"/>
<dbReference type="EMBL" id="JAUEPO010000002">
    <property type="protein sequence ID" value="KAK3333746.1"/>
    <property type="molecule type" value="Genomic_DNA"/>
</dbReference>
<sequence length="490" mass="54608">MPASTSPKGKKAAMAGKNNKTEGQLDMTCKVFVYIDPTMKRVCNEAFATLARSGLPTSQGKWQIEVPPPPKPKPASLSEKESEESFSSSAKTFAPLSLRLKHMPKKGFLIFGKPRNPKDNHDNYEDVFGALELMMKEASFKKQIGLENSDVVTWSLSATPYSPNLSRWVLPAPRSPVKQPGEKIEHVLYNLCRLKIRRTDYSHGVCGGMAVMECIENQLYKQKQLYLGLAAQQAHFATLNGMQPDDRDKVIKESITAMEAIDKALNTLIHLFEEQVGRILPPPPMPTSTSTRWNLTRALKNLLKNKTRYGTVHIDDKTIENLKKEARRELEGLQRIAPLVAAHLRLASPATWKQLKRACDAATEGPERREMPEKMGLAPATLGNPAAHAAALKRVEGIYEESYNKVIAQVEALNKILGSEYVKRGEKLFRQQDGNGDVIVLSWRKRLRKTLGMKRGAGVNTGQASKRCLVEEKAGAGAGWRGHREFDEKC</sequence>
<dbReference type="Proteomes" id="UP001286456">
    <property type="component" value="Unassembled WGS sequence"/>
</dbReference>
<feature type="region of interest" description="Disordered" evidence="1">
    <location>
        <begin position="58"/>
        <end position="88"/>
    </location>
</feature>
<proteinExistence type="predicted"/>
<protein>
    <submittedName>
        <fullName evidence="2">Uncharacterized protein</fullName>
    </submittedName>
</protein>
<name>A0AAE0IYN5_9PEZI</name>
<accession>A0AAE0IYN5</accession>
<evidence type="ECO:0000313" key="2">
    <source>
        <dbReference type="EMBL" id="KAK3333746.1"/>
    </source>
</evidence>
<evidence type="ECO:0000313" key="3">
    <source>
        <dbReference type="Proteomes" id="UP001286456"/>
    </source>
</evidence>
<reference evidence="2" key="2">
    <citation type="submission" date="2023-06" db="EMBL/GenBank/DDBJ databases">
        <authorList>
            <consortium name="Lawrence Berkeley National Laboratory"/>
            <person name="Haridas S."/>
            <person name="Hensen N."/>
            <person name="Bonometti L."/>
            <person name="Westerberg I."/>
            <person name="Brannstrom I.O."/>
            <person name="Guillou S."/>
            <person name="Cros-Aarteil S."/>
            <person name="Calhoun S."/>
            <person name="Kuo A."/>
            <person name="Mondo S."/>
            <person name="Pangilinan J."/>
            <person name="Riley R."/>
            <person name="Labutti K."/>
            <person name="Andreopoulos B."/>
            <person name="Lipzen A."/>
            <person name="Chen C."/>
            <person name="Yanf M."/>
            <person name="Daum C."/>
            <person name="Ng V."/>
            <person name="Clum A."/>
            <person name="Steindorff A."/>
            <person name="Ohm R."/>
            <person name="Martin F."/>
            <person name="Silar P."/>
            <person name="Natvig D."/>
            <person name="Lalanne C."/>
            <person name="Gautier V."/>
            <person name="Ament-Velasquez S.L."/>
            <person name="Kruys A."/>
            <person name="Hutchinson M.I."/>
            <person name="Powell A.J."/>
            <person name="Barry K."/>
            <person name="Miller A.N."/>
            <person name="Grigoriev I.V."/>
            <person name="Debuchy R."/>
            <person name="Gladieux P."/>
            <person name="Thoren M.H."/>
            <person name="Johannesson H."/>
        </authorList>
    </citation>
    <scope>NUCLEOTIDE SEQUENCE</scope>
    <source>
        <strain evidence="2">SMH4131-1</strain>
    </source>
</reference>
<evidence type="ECO:0000256" key="1">
    <source>
        <dbReference type="SAM" id="MobiDB-lite"/>
    </source>
</evidence>
<comment type="caution">
    <text evidence="2">The sequence shown here is derived from an EMBL/GenBank/DDBJ whole genome shotgun (WGS) entry which is preliminary data.</text>
</comment>
<gene>
    <name evidence="2" type="ORF">B0T19DRAFT_135522</name>
</gene>
<reference evidence="2" key="1">
    <citation type="journal article" date="2023" name="Mol. Phylogenet. Evol.">
        <title>Genome-scale phylogeny and comparative genomics of the fungal order Sordariales.</title>
        <authorList>
            <person name="Hensen N."/>
            <person name="Bonometti L."/>
            <person name="Westerberg I."/>
            <person name="Brannstrom I.O."/>
            <person name="Guillou S."/>
            <person name="Cros-Aarteil S."/>
            <person name="Calhoun S."/>
            <person name="Haridas S."/>
            <person name="Kuo A."/>
            <person name="Mondo S."/>
            <person name="Pangilinan J."/>
            <person name="Riley R."/>
            <person name="LaButti K."/>
            <person name="Andreopoulos B."/>
            <person name="Lipzen A."/>
            <person name="Chen C."/>
            <person name="Yan M."/>
            <person name="Daum C."/>
            <person name="Ng V."/>
            <person name="Clum A."/>
            <person name="Steindorff A."/>
            <person name="Ohm R.A."/>
            <person name="Martin F."/>
            <person name="Silar P."/>
            <person name="Natvig D.O."/>
            <person name="Lalanne C."/>
            <person name="Gautier V."/>
            <person name="Ament-Velasquez S.L."/>
            <person name="Kruys A."/>
            <person name="Hutchinson M.I."/>
            <person name="Powell A.J."/>
            <person name="Barry K."/>
            <person name="Miller A.N."/>
            <person name="Grigoriev I.V."/>
            <person name="Debuchy R."/>
            <person name="Gladieux P."/>
            <person name="Hiltunen Thoren M."/>
            <person name="Johannesson H."/>
        </authorList>
    </citation>
    <scope>NUCLEOTIDE SEQUENCE</scope>
    <source>
        <strain evidence="2">SMH4131-1</strain>
    </source>
</reference>